<feature type="region of interest" description="Disordered" evidence="1">
    <location>
        <begin position="1"/>
        <end position="37"/>
    </location>
</feature>
<dbReference type="AlphaFoldDB" id="W4KFR6"/>
<dbReference type="Gene3D" id="1.10.10.10">
    <property type="entry name" value="Winged helix-like DNA-binding domain superfamily/Winged helix DNA-binding domain"/>
    <property type="match status" value="1"/>
</dbReference>
<organism evidence="4 5">
    <name type="scientific">Heterobasidion irregulare (strain TC 32-1)</name>
    <dbReference type="NCBI Taxonomy" id="747525"/>
    <lineage>
        <taxon>Eukaryota</taxon>
        <taxon>Fungi</taxon>
        <taxon>Dikarya</taxon>
        <taxon>Basidiomycota</taxon>
        <taxon>Agaricomycotina</taxon>
        <taxon>Agaricomycetes</taxon>
        <taxon>Russulales</taxon>
        <taxon>Bondarzewiaceae</taxon>
        <taxon>Heterobasidion</taxon>
        <taxon>Heterobasidion annosum species complex</taxon>
    </lineage>
</organism>
<protein>
    <recommendedName>
        <fullName evidence="3">Peroxisome membrane anchor protein Pex14p N-terminal domain-containing protein</fullName>
    </recommendedName>
</protein>
<gene>
    <name evidence="4" type="ORF">HETIRDRAFT_472617</name>
</gene>
<feature type="domain" description="Peroxisome membrane anchor protein Pex14p N-terminal" evidence="3">
    <location>
        <begin position="37"/>
        <end position="82"/>
    </location>
</feature>
<name>W4KFR6_HETIT</name>
<keyword evidence="2" id="KW-0812">Transmembrane</keyword>
<feature type="compositionally biased region" description="Polar residues" evidence="1">
    <location>
        <begin position="10"/>
        <end position="30"/>
    </location>
</feature>
<feature type="transmembrane region" description="Helical" evidence="2">
    <location>
        <begin position="106"/>
        <end position="129"/>
    </location>
</feature>
<reference evidence="4 5" key="1">
    <citation type="journal article" date="2012" name="New Phytol.">
        <title>Insight into trade-off between wood decay and parasitism from the genome of a fungal forest pathogen.</title>
        <authorList>
            <person name="Olson A."/>
            <person name="Aerts A."/>
            <person name="Asiegbu F."/>
            <person name="Belbahri L."/>
            <person name="Bouzid O."/>
            <person name="Broberg A."/>
            <person name="Canback B."/>
            <person name="Coutinho P.M."/>
            <person name="Cullen D."/>
            <person name="Dalman K."/>
            <person name="Deflorio G."/>
            <person name="van Diepen L.T."/>
            <person name="Dunand C."/>
            <person name="Duplessis S."/>
            <person name="Durling M."/>
            <person name="Gonthier P."/>
            <person name="Grimwood J."/>
            <person name="Fossdal C.G."/>
            <person name="Hansson D."/>
            <person name="Henrissat B."/>
            <person name="Hietala A."/>
            <person name="Himmelstrand K."/>
            <person name="Hoffmeister D."/>
            <person name="Hogberg N."/>
            <person name="James T.Y."/>
            <person name="Karlsson M."/>
            <person name="Kohler A."/>
            <person name="Kues U."/>
            <person name="Lee Y.H."/>
            <person name="Lin Y.C."/>
            <person name="Lind M."/>
            <person name="Lindquist E."/>
            <person name="Lombard V."/>
            <person name="Lucas S."/>
            <person name="Lunden K."/>
            <person name="Morin E."/>
            <person name="Murat C."/>
            <person name="Park J."/>
            <person name="Raffaello T."/>
            <person name="Rouze P."/>
            <person name="Salamov A."/>
            <person name="Schmutz J."/>
            <person name="Solheim H."/>
            <person name="Stahlberg J."/>
            <person name="Velez H."/>
            <person name="de Vries R.P."/>
            <person name="Wiebenga A."/>
            <person name="Woodward S."/>
            <person name="Yakovlev I."/>
            <person name="Garbelotto M."/>
            <person name="Martin F."/>
            <person name="Grigoriev I.V."/>
            <person name="Stenlid J."/>
        </authorList>
    </citation>
    <scope>NUCLEOTIDE SEQUENCE [LARGE SCALE GENOMIC DNA]</scope>
    <source>
        <strain evidence="4 5">TC 32-1</strain>
    </source>
</reference>
<dbReference type="STRING" id="747525.W4KFR6"/>
<dbReference type="EMBL" id="KI925456">
    <property type="protein sequence ID" value="ETW84155.1"/>
    <property type="molecule type" value="Genomic_DNA"/>
</dbReference>
<accession>W4KFR6</accession>
<dbReference type="InParanoid" id="W4KFR6"/>
<keyword evidence="5" id="KW-1185">Reference proteome</keyword>
<dbReference type="GeneID" id="20677468"/>
<sequence length="384" mass="42690">MDDQDKGATSVASSSKLPPSPPHTHQQAGPQHSDVSERSDLLERARVFLASPQVRHEDVSAKRRFLVDKGLSETEIITLLQELPSQVPLVPPRTYPLPPPSNLPNLLAGLFRILTWVAGGSTVLLLVYYRFLLPRLTKSSLARHSIIVHQKDLLSKLTTSISHFKNEQKQSFEVLPQLALDREEPRYKQCGGLDDLVSAGDDRRDIPVFTLLRCALADFAKQDLHPSWEELSVAITTKFPWFESDSSCQHQACETLLKHPLFHDVEDSSSNPARWSYQPQAPVLDPASVDPLDSLNASLASALPTSTSNRYQHTLQSLIDFTGYLTTKTYSLSPPALPRVSGFGVTLSPEEDEVRREIRALKGLVLNRKSFLPPRQASVPLNSS</sequence>
<evidence type="ECO:0000313" key="4">
    <source>
        <dbReference type="EMBL" id="ETW84155.1"/>
    </source>
</evidence>
<dbReference type="HOGENOM" id="CLU_058471_0_0_1"/>
<dbReference type="InterPro" id="IPR006785">
    <property type="entry name" value="Pex14_N"/>
</dbReference>
<dbReference type="InterPro" id="IPR036388">
    <property type="entry name" value="WH-like_DNA-bd_sf"/>
</dbReference>
<dbReference type="Pfam" id="PF04695">
    <property type="entry name" value="Pex14_N"/>
    <property type="match status" value="1"/>
</dbReference>
<dbReference type="OrthoDB" id="441517at2759"/>
<keyword evidence="2" id="KW-1133">Transmembrane helix</keyword>
<evidence type="ECO:0000259" key="3">
    <source>
        <dbReference type="Pfam" id="PF04695"/>
    </source>
</evidence>
<evidence type="ECO:0000313" key="5">
    <source>
        <dbReference type="Proteomes" id="UP000030671"/>
    </source>
</evidence>
<keyword evidence="2" id="KW-0472">Membrane</keyword>
<dbReference type="RefSeq" id="XP_009543859.1">
    <property type="nucleotide sequence ID" value="XM_009545564.1"/>
</dbReference>
<dbReference type="Proteomes" id="UP000030671">
    <property type="component" value="Unassembled WGS sequence"/>
</dbReference>
<proteinExistence type="predicted"/>
<dbReference type="eggNOG" id="ENOG502SM68">
    <property type="taxonomic scope" value="Eukaryota"/>
</dbReference>
<dbReference type="KEGG" id="hir:HETIRDRAFT_472617"/>
<evidence type="ECO:0000256" key="1">
    <source>
        <dbReference type="SAM" id="MobiDB-lite"/>
    </source>
</evidence>
<evidence type="ECO:0000256" key="2">
    <source>
        <dbReference type="SAM" id="Phobius"/>
    </source>
</evidence>